<sequence>MPYGARCAPTLPHHSAGQPREAVADRPAGVPFKARAVGHTDDVTDEVGGTRLTDGAGRPKRTDARLRSAPPVAQAPAEVGDGLGAGRRPGVARRVARGFGRAVHRPPAALGRGIRRATHAQGAGESGLGKLTELHMINSAGDMLITIALASTIFFSVPTGEARGRVALYLAVTLAPFILLAPVIGPLLDRIPHGRRAAMAGAMLARALLALALSGAVADGGLELYPAALGVLVASKAYNIVRSAVVPRLLPPRISLVKANSRITLAGLLATGAAAPVGAGLHQFGPQWPLYGAFAVFVIGLFLAFTLPHQVDSAKGEARAQLAADRGEPEPWVAKHSPGHRRRSEERPGLRTVGASVLNALIANSSVRALSGFLTFFLAFLLREHPLDGHGAAFSLGLVAVAAGTGNALGTAVGAWLRARGPEIIIATVLALALGATVVAAVRYDTATVTAVAACAGVCQALAKLSMDALIQRDVPEQVRTSAFARSETLVQMSWVAGGAVGIVLPLIGTLGMAVGAGLIAAGAVASVRGLLGAARRGTPHPRVA</sequence>
<feature type="region of interest" description="Disordered" evidence="6">
    <location>
        <begin position="1"/>
        <end position="24"/>
    </location>
</feature>
<feature type="transmembrane region" description="Helical" evidence="7">
    <location>
        <begin position="166"/>
        <end position="185"/>
    </location>
</feature>
<dbReference type="GO" id="GO:0022857">
    <property type="term" value="F:transmembrane transporter activity"/>
    <property type="evidence" value="ECO:0007669"/>
    <property type="project" value="InterPro"/>
</dbReference>
<evidence type="ECO:0000313" key="9">
    <source>
        <dbReference type="Proteomes" id="UP000632289"/>
    </source>
</evidence>
<feature type="transmembrane region" description="Helical" evidence="7">
    <location>
        <begin position="357"/>
        <end position="382"/>
    </location>
</feature>
<evidence type="ECO:0000256" key="7">
    <source>
        <dbReference type="SAM" id="Phobius"/>
    </source>
</evidence>
<reference evidence="8" key="1">
    <citation type="submission" date="2020-09" db="EMBL/GenBank/DDBJ databases">
        <title>Secondary metabolite and genome analysis of marine Streptomyces chumphonensis KK1-2T.</title>
        <authorList>
            <person name="Phongsopitanun W."/>
            <person name="Kanchanasin P."/>
            <person name="Pittayakhajonwut P."/>
            <person name="Suwanborirux K."/>
            <person name="Tanasupawat S."/>
        </authorList>
    </citation>
    <scope>NUCLEOTIDE SEQUENCE</scope>
    <source>
        <strain evidence="8">KK1-2</strain>
    </source>
</reference>
<dbReference type="GO" id="GO:0005886">
    <property type="term" value="C:plasma membrane"/>
    <property type="evidence" value="ECO:0007669"/>
    <property type="project" value="UniProtKB-SubCell"/>
</dbReference>
<evidence type="ECO:0000256" key="2">
    <source>
        <dbReference type="ARBA" id="ARBA00022475"/>
    </source>
</evidence>
<keyword evidence="5 7" id="KW-0472">Membrane</keyword>
<evidence type="ECO:0000256" key="3">
    <source>
        <dbReference type="ARBA" id="ARBA00022692"/>
    </source>
</evidence>
<feature type="transmembrane region" description="Helical" evidence="7">
    <location>
        <begin position="424"/>
        <end position="444"/>
    </location>
</feature>
<accession>A0A927F0N5</accession>
<dbReference type="InterPro" id="IPR011701">
    <property type="entry name" value="MFS"/>
</dbReference>
<organism evidence="8 9">
    <name type="scientific">Streptomyces chumphonensis</name>
    <dbReference type="NCBI Taxonomy" id="1214925"/>
    <lineage>
        <taxon>Bacteria</taxon>
        <taxon>Bacillati</taxon>
        <taxon>Actinomycetota</taxon>
        <taxon>Actinomycetes</taxon>
        <taxon>Kitasatosporales</taxon>
        <taxon>Streptomycetaceae</taxon>
        <taxon>Streptomyces</taxon>
    </lineage>
</organism>
<evidence type="ECO:0000256" key="1">
    <source>
        <dbReference type="ARBA" id="ARBA00004651"/>
    </source>
</evidence>
<dbReference type="PANTHER" id="PTHR23513:SF18">
    <property type="entry name" value="INTEGRAL MEMBRANE PROTEIN"/>
    <property type="match status" value="1"/>
</dbReference>
<proteinExistence type="predicted"/>
<keyword evidence="3 7" id="KW-0812">Transmembrane</keyword>
<gene>
    <name evidence="8" type="ORF">IF129_15640</name>
</gene>
<name>A0A927F0N5_9ACTN</name>
<comment type="subcellular location">
    <subcellularLocation>
        <location evidence="1">Cell membrane</location>
        <topology evidence="1">Multi-pass membrane protein</topology>
    </subcellularLocation>
</comment>
<dbReference type="Proteomes" id="UP000632289">
    <property type="component" value="Unassembled WGS sequence"/>
</dbReference>
<feature type="transmembrane region" description="Helical" evidence="7">
    <location>
        <begin position="140"/>
        <end position="160"/>
    </location>
</feature>
<feature type="region of interest" description="Disordered" evidence="6">
    <location>
        <begin position="43"/>
        <end position="88"/>
    </location>
</feature>
<keyword evidence="2" id="KW-1003">Cell membrane</keyword>
<evidence type="ECO:0000256" key="5">
    <source>
        <dbReference type="ARBA" id="ARBA00023136"/>
    </source>
</evidence>
<feature type="transmembrane region" description="Helical" evidence="7">
    <location>
        <begin position="262"/>
        <end position="282"/>
    </location>
</feature>
<dbReference type="EMBL" id="JACXYU010000007">
    <property type="protein sequence ID" value="MBD3932978.1"/>
    <property type="molecule type" value="Genomic_DNA"/>
</dbReference>
<evidence type="ECO:0000256" key="4">
    <source>
        <dbReference type="ARBA" id="ARBA00022989"/>
    </source>
</evidence>
<dbReference type="AlphaFoldDB" id="A0A927F0N5"/>
<evidence type="ECO:0000313" key="8">
    <source>
        <dbReference type="EMBL" id="MBD3932978.1"/>
    </source>
</evidence>
<evidence type="ECO:0000256" key="6">
    <source>
        <dbReference type="SAM" id="MobiDB-lite"/>
    </source>
</evidence>
<dbReference type="Gene3D" id="1.20.1250.20">
    <property type="entry name" value="MFS general substrate transporter like domains"/>
    <property type="match status" value="1"/>
</dbReference>
<feature type="transmembrane region" description="Helical" evidence="7">
    <location>
        <begin position="394"/>
        <end position="417"/>
    </location>
</feature>
<keyword evidence="9" id="KW-1185">Reference proteome</keyword>
<feature type="region of interest" description="Disordered" evidence="6">
    <location>
        <begin position="323"/>
        <end position="348"/>
    </location>
</feature>
<dbReference type="PANTHER" id="PTHR23513">
    <property type="entry name" value="INTEGRAL MEMBRANE EFFLUX PROTEIN-RELATED"/>
    <property type="match status" value="1"/>
</dbReference>
<feature type="transmembrane region" description="Helical" evidence="7">
    <location>
        <begin position="514"/>
        <end position="532"/>
    </location>
</feature>
<dbReference type="InterPro" id="IPR036259">
    <property type="entry name" value="MFS_trans_sf"/>
</dbReference>
<feature type="transmembrane region" description="Helical" evidence="7">
    <location>
        <begin position="288"/>
        <end position="307"/>
    </location>
</feature>
<dbReference type="SUPFAM" id="SSF103473">
    <property type="entry name" value="MFS general substrate transporter"/>
    <property type="match status" value="1"/>
</dbReference>
<comment type="caution">
    <text evidence="8">The sequence shown here is derived from an EMBL/GenBank/DDBJ whole genome shotgun (WGS) entry which is preliminary data.</text>
</comment>
<keyword evidence="4 7" id="KW-1133">Transmembrane helix</keyword>
<protein>
    <submittedName>
        <fullName evidence="8">MFS transporter</fullName>
    </submittedName>
</protein>
<dbReference type="Pfam" id="PF07690">
    <property type="entry name" value="MFS_1"/>
    <property type="match status" value="1"/>
</dbReference>